<dbReference type="EMBL" id="CVRI01000059">
    <property type="protein sequence ID" value="CRL03413.1"/>
    <property type="molecule type" value="Genomic_DNA"/>
</dbReference>
<protein>
    <submittedName>
        <fullName evidence="1">CLUMA_CG016861, isoform A</fullName>
    </submittedName>
</protein>
<gene>
    <name evidence="1" type="ORF">CLUMA_CG016861</name>
</gene>
<evidence type="ECO:0000313" key="2">
    <source>
        <dbReference type="Proteomes" id="UP000183832"/>
    </source>
</evidence>
<dbReference type="AlphaFoldDB" id="A0A1J1IT52"/>
<evidence type="ECO:0000313" key="1">
    <source>
        <dbReference type="EMBL" id="CRL03413.1"/>
    </source>
</evidence>
<name>A0A1J1IT52_9DIPT</name>
<keyword evidence="2" id="KW-1185">Reference proteome</keyword>
<accession>A0A1J1IT52</accession>
<sequence>MLRAFIEQLCRIHRRLYINSLHNVLHMLPKVSCSPTILATFFSLLVEISSRKKLGLDVLYDIVKRSVEDSSLHSVDVLRQCTTNDSSSREFFIMKS</sequence>
<reference evidence="1 2" key="1">
    <citation type="submission" date="2015-04" db="EMBL/GenBank/DDBJ databases">
        <authorList>
            <person name="Syromyatnikov M.Y."/>
            <person name="Popov V.N."/>
        </authorList>
    </citation>
    <scope>NUCLEOTIDE SEQUENCE [LARGE SCALE GENOMIC DNA]</scope>
</reference>
<proteinExistence type="predicted"/>
<dbReference type="Proteomes" id="UP000183832">
    <property type="component" value="Unassembled WGS sequence"/>
</dbReference>
<organism evidence="1 2">
    <name type="scientific">Clunio marinus</name>
    <dbReference type="NCBI Taxonomy" id="568069"/>
    <lineage>
        <taxon>Eukaryota</taxon>
        <taxon>Metazoa</taxon>
        <taxon>Ecdysozoa</taxon>
        <taxon>Arthropoda</taxon>
        <taxon>Hexapoda</taxon>
        <taxon>Insecta</taxon>
        <taxon>Pterygota</taxon>
        <taxon>Neoptera</taxon>
        <taxon>Endopterygota</taxon>
        <taxon>Diptera</taxon>
        <taxon>Nematocera</taxon>
        <taxon>Chironomoidea</taxon>
        <taxon>Chironomidae</taxon>
        <taxon>Clunio</taxon>
    </lineage>
</organism>